<evidence type="ECO:0000256" key="1">
    <source>
        <dbReference type="ARBA" id="ARBA00001962"/>
    </source>
</evidence>
<evidence type="ECO:0000259" key="6">
    <source>
        <dbReference type="PROSITE" id="PS51819"/>
    </source>
</evidence>
<feature type="domain" description="VOC" evidence="6">
    <location>
        <begin position="216"/>
        <end position="390"/>
    </location>
</feature>
<keyword evidence="4" id="KW-0677">Repeat</keyword>
<keyword evidence="3" id="KW-0479">Metal-binding</keyword>
<dbReference type="PROSITE" id="PS51819">
    <property type="entry name" value="VOC"/>
    <property type="match status" value="1"/>
</dbReference>
<dbReference type="InterPro" id="IPR029068">
    <property type="entry name" value="Glyas_Bleomycin-R_OHBP_Dase"/>
</dbReference>
<dbReference type="SUPFAM" id="SSF54593">
    <property type="entry name" value="Glyoxalase/Bleomycin resistance protein/Dihydroxybiphenyl dioxygenase"/>
    <property type="match status" value="1"/>
</dbReference>
<dbReference type="Pfam" id="PF00903">
    <property type="entry name" value="Glyoxalase"/>
    <property type="match status" value="1"/>
</dbReference>
<evidence type="ECO:0000256" key="4">
    <source>
        <dbReference type="ARBA" id="ARBA00022737"/>
    </source>
</evidence>
<accession>A0ABP1QRV9</accession>
<dbReference type="InterPro" id="IPR004360">
    <property type="entry name" value="Glyas_Fos-R_dOase_dom"/>
</dbReference>
<gene>
    <name evidence="7" type="ORF">ODALV1_LOCUS14521</name>
</gene>
<keyword evidence="5" id="KW-0408">Iron</keyword>
<name>A0ABP1QRV9_9HEXA</name>
<sequence length="487" mass="55174">MKLRMHHIELCVADPNPVAELLHTQLGLRFVGYRESAQCLQLIFKMEKATFIVTTRKNLQCQRNDNNNYPDIVFGSGSPTKSDSSNLLELTRDVRESWTLFCCDDQDFSSQERKAQHVDSVFNVAIEVVNVEDCVNSIRNISKDLVLKDVTRRFDSDPELGYVDYAVIKSCCGNVVHTLVQKSHYRGWFLPGFYAVNQEEKPASDVKNSGIITMSHFDHFTFACRVGESDEIMDWYERAFGMKRFITNRQDSELEGLVIGDDVGLRLKVMQFWKCSESGLISTSSHDDDDDVDDASNNIYSDWESEPLKIVIAESLPNLTNTQIEGFIKDHGGPGIQHVGLHTSNMLETVEVMTNNGVKFRHPPPTYYTEIGQLDVIKSVGENVAVLREYGILLDNEADVFDSLENSTENDDNDECYLMQIFTYPVFNRDTFFLEVIQRKGARGFGVGNVTALARSVNAFNQAKLLEMEKMMNVSSANTEKNEDESC</sequence>
<keyword evidence="8" id="KW-1185">Reference proteome</keyword>
<comment type="cofactor">
    <cofactor evidence="1">
        <name>Fe cation</name>
        <dbReference type="ChEBI" id="CHEBI:24875"/>
    </cofactor>
</comment>
<evidence type="ECO:0000256" key="5">
    <source>
        <dbReference type="ARBA" id="ARBA00023004"/>
    </source>
</evidence>
<comment type="similarity">
    <text evidence="2">Belongs to the 4HPPD family.</text>
</comment>
<dbReference type="EMBL" id="CAXLJM020000046">
    <property type="protein sequence ID" value="CAL8110885.1"/>
    <property type="molecule type" value="Genomic_DNA"/>
</dbReference>
<dbReference type="CDD" id="cd07250">
    <property type="entry name" value="HPPD_C_like"/>
    <property type="match status" value="1"/>
</dbReference>
<dbReference type="Gene3D" id="3.10.180.10">
    <property type="entry name" value="2,3-Dihydroxybiphenyl 1,2-Dioxygenase, domain 1"/>
    <property type="match status" value="2"/>
</dbReference>
<evidence type="ECO:0000256" key="2">
    <source>
        <dbReference type="ARBA" id="ARBA00005877"/>
    </source>
</evidence>
<dbReference type="InterPro" id="IPR041735">
    <property type="entry name" value="4OHPhenylPyrv_dOase_C"/>
</dbReference>
<proteinExistence type="inferred from homology"/>
<comment type="caution">
    <text evidence="7">The sequence shown here is derived from an EMBL/GenBank/DDBJ whole genome shotgun (WGS) entry which is preliminary data.</text>
</comment>
<protein>
    <recommendedName>
        <fullName evidence="6">VOC domain-containing protein</fullName>
    </recommendedName>
</protein>
<dbReference type="Proteomes" id="UP001642540">
    <property type="component" value="Unassembled WGS sequence"/>
</dbReference>
<dbReference type="PANTHER" id="PTHR11959">
    <property type="entry name" value="4-HYDROXYPHENYLPYRUVATE DIOXYGENASE"/>
    <property type="match status" value="1"/>
</dbReference>
<evidence type="ECO:0000313" key="7">
    <source>
        <dbReference type="EMBL" id="CAL8110885.1"/>
    </source>
</evidence>
<dbReference type="InterPro" id="IPR037523">
    <property type="entry name" value="VOC_core"/>
</dbReference>
<dbReference type="InterPro" id="IPR005956">
    <property type="entry name" value="4OHPhenylPyrv_dOase"/>
</dbReference>
<reference evidence="7 8" key="1">
    <citation type="submission" date="2024-08" db="EMBL/GenBank/DDBJ databases">
        <authorList>
            <person name="Cucini C."/>
            <person name="Frati F."/>
        </authorList>
    </citation>
    <scope>NUCLEOTIDE SEQUENCE [LARGE SCALE GENOMIC DNA]</scope>
</reference>
<evidence type="ECO:0000313" key="8">
    <source>
        <dbReference type="Proteomes" id="UP001642540"/>
    </source>
</evidence>
<dbReference type="PANTHER" id="PTHR11959:SF10">
    <property type="entry name" value="4-HYDROXYPHENYLPYRUVATE DIOXYGENASE-LIKE PROTEIN"/>
    <property type="match status" value="1"/>
</dbReference>
<evidence type="ECO:0000256" key="3">
    <source>
        <dbReference type="ARBA" id="ARBA00022723"/>
    </source>
</evidence>
<organism evidence="7 8">
    <name type="scientific">Orchesella dallaii</name>
    <dbReference type="NCBI Taxonomy" id="48710"/>
    <lineage>
        <taxon>Eukaryota</taxon>
        <taxon>Metazoa</taxon>
        <taxon>Ecdysozoa</taxon>
        <taxon>Arthropoda</taxon>
        <taxon>Hexapoda</taxon>
        <taxon>Collembola</taxon>
        <taxon>Entomobryomorpha</taxon>
        <taxon>Entomobryoidea</taxon>
        <taxon>Orchesellidae</taxon>
        <taxon>Orchesellinae</taxon>
        <taxon>Orchesella</taxon>
    </lineage>
</organism>